<dbReference type="Proteomes" id="UP000228758">
    <property type="component" value="Unassembled WGS sequence"/>
</dbReference>
<dbReference type="SMART" id="SM00418">
    <property type="entry name" value="HTH_ARSR"/>
    <property type="match status" value="1"/>
</dbReference>
<dbReference type="AlphaFoldDB" id="A0A2M9CGL1"/>
<dbReference type="PRINTS" id="PR00778">
    <property type="entry name" value="HTHARSR"/>
</dbReference>
<keyword evidence="1" id="KW-0805">Transcription regulation</keyword>
<dbReference type="RefSeq" id="WP_100363381.1">
    <property type="nucleotide sequence ID" value="NZ_PGFF01000001.1"/>
</dbReference>
<evidence type="ECO:0000256" key="3">
    <source>
        <dbReference type="ARBA" id="ARBA00023163"/>
    </source>
</evidence>
<dbReference type="PANTHER" id="PTHR33154:SF18">
    <property type="entry name" value="ARSENICAL RESISTANCE OPERON REPRESSOR"/>
    <property type="match status" value="1"/>
</dbReference>
<dbReference type="EMBL" id="PGFF01000001">
    <property type="protein sequence ID" value="PJJ71027.1"/>
    <property type="molecule type" value="Genomic_DNA"/>
</dbReference>
<evidence type="ECO:0000256" key="1">
    <source>
        <dbReference type="ARBA" id="ARBA00023015"/>
    </source>
</evidence>
<dbReference type="Pfam" id="PF01022">
    <property type="entry name" value="HTH_5"/>
    <property type="match status" value="1"/>
</dbReference>
<dbReference type="CDD" id="cd00090">
    <property type="entry name" value="HTH_ARSR"/>
    <property type="match status" value="1"/>
</dbReference>
<dbReference type="OrthoDB" id="3628603at2"/>
<dbReference type="PROSITE" id="PS00846">
    <property type="entry name" value="HTH_ARSR_1"/>
    <property type="match status" value="1"/>
</dbReference>
<keyword evidence="3" id="KW-0804">Transcription</keyword>
<reference evidence="5 6" key="1">
    <citation type="submission" date="2017-11" db="EMBL/GenBank/DDBJ databases">
        <title>Genomic Encyclopedia of Archaeal and Bacterial Type Strains, Phase II (KMG-II): From Individual Species to Whole Genera.</title>
        <authorList>
            <person name="Goeker M."/>
        </authorList>
    </citation>
    <scope>NUCLEOTIDE SEQUENCE [LARGE SCALE GENOMIC DNA]</scope>
    <source>
        <strain evidence="5 6">DSM 27393</strain>
    </source>
</reference>
<dbReference type="GO" id="GO:0003677">
    <property type="term" value="F:DNA binding"/>
    <property type="evidence" value="ECO:0007669"/>
    <property type="project" value="UniProtKB-KW"/>
</dbReference>
<evidence type="ECO:0000259" key="4">
    <source>
        <dbReference type="PROSITE" id="PS50987"/>
    </source>
</evidence>
<keyword evidence="6" id="KW-1185">Reference proteome</keyword>
<gene>
    <name evidence="5" type="ORF">CLV46_0561</name>
</gene>
<sequence length="125" mass="13557">MSIFGYARPVTLLPMVDDARTDACCSTPTRDALSVEEAERLARRLKAIADPVRLRLMSIVAASEGREACVCDLTDPLGLSQPTVSHHLKVLTDAGYLARRKQGTWAYYRLIPGALDAVTASLIAV</sequence>
<dbReference type="PROSITE" id="PS50987">
    <property type="entry name" value="HTH_ARSR_2"/>
    <property type="match status" value="1"/>
</dbReference>
<dbReference type="InterPro" id="IPR036390">
    <property type="entry name" value="WH_DNA-bd_sf"/>
</dbReference>
<dbReference type="NCBIfam" id="NF033788">
    <property type="entry name" value="HTH_metalloreg"/>
    <property type="match status" value="1"/>
</dbReference>
<dbReference type="InterPro" id="IPR036388">
    <property type="entry name" value="WH-like_DNA-bd_sf"/>
</dbReference>
<accession>A0A2M9CGL1</accession>
<evidence type="ECO:0000313" key="5">
    <source>
        <dbReference type="EMBL" id="PJJ71027.1"/>
    </source>
</evidence>
<dbReference type="InterPro" id="IPR018334">
    <property type="entry name" value="ArsR_HTH"/>
</dbReference>
<dbReference type="InterPro" id="IPR011991">
    <property type="entry name" value="ArsR-like_HTH"/>
</dbReference>
<dbReference type="InterPro" id="IPR051081">
    <property type="entry name" value="HTH_MetalResp_TranReg"/>
</dbReference>
<dbReference type="InterPro" id="IPR001845">
    <property type="entry name" value="HTH_ArsR_DNA-bd_dom"/>
</dbReference>
<organism evidence="5 6">
    <name type="scientific">Diaminobutyricimonas aerilata</name>
    <dbReference type="NCBI Taxonomy" id="1162967"/>
    <lineage>
        <taxon>Bacteria</taxon>
        <taxon>Bacillati</taxon>
        <taxon>Actinomycetota</taxon>
        <taxon>Actinomycetes</taxon>
        <taxon>Micrococcales</taxon>
        <taxon>Microbacteriaceae</taxon>
        <taxon>Diaminobutyricimonas</taxon>
    </lineage>
</organism>
<comment type="caution">
    <text evidence="5">The sequence shown here is derived from an EMBL/GenBank/DDBJ whole genome shotgun (WGS) entry which is preliminary data.</text>
</comment>
<dbReference type="SUPFAM" id="SSF46785">
    <property type="entry name" value="Winged helix' DNA-binding domain"/>
    <property type="match status" value="1"/>
</dbReference>
<evidence type="ECO:0000256" key="2">
    <source>
        <dbReference type="ARBA" id="ARBA00023125"/>
    </source>
</evidence>
<dbReference type="GO" id="GO:0003700">
    <property type="term" value="F:DNA-binding transcription factor activity"/>
    <property type="evidence" value="ECO:0007669"/>
    <property type="project" value="InterPro"/>
</dbReference>
<keyword evidence="2" id="KW-0238">DNA-binding</keyword>
<evidence type="ECO:0000313" key="6">
    <source>
        <dbReference type="Proteomes" id="UP000228758"/>
    </source>
</evidence>
<proteinExistence type="predicted"/>
<dbReference type="Gene3D" id="1.10.10.10">
    <property type="entry name" value="Winged helix-like DNA-binding domain superfamily/Winged helix DNA-binding domain"/>
    <property type="match status" value="1"/>
</dbReference>
<dbReference type="PANTHER" id="PTHR33154">
    <property type="entry name" value="TRANSCRIPTIONAL REGULATOR, ARSR FAMILY"/>
    <property type="match status" value="1"/>
</dbReference>
<protein>
    <submittedName>
        <fullName evidence="5">ArsR family transcriptional regulator</fullName>
    </submittedName>
</protein>
<feature type="domain" description="HTH arsR-type" evidence="4">
    <location>
        <begin position="33"/>
        <end position="125"/>
    </location>
</feature>
<name>A0A2M9CGL1_9MICO</name>